<dbReference type="InterPro" id="IPR002347">
    <property type="entry name" value="SDR_fam"/>
</dbReference>
<dbReference type="CDD" id="cd05233">
    <property type="entry name" value="SDR_c"/>
    <property type="match status" value="1"/>
</dbReference>
<dbReference type="Pfam" id="PF00106">
    <property type="entry name" value="adh_short"/>
    <property type="match status" value="1"/>
</dbReference>
<gene>
    <name evidence="3" type="ORF">B7R54_01020</name>
</gene>
<comment type="similarity">
    <text evidence="1">Belongs to the short-chain dehydrogenases/reductases (SDR) family.</text>
</comment>
<evidence type="ECO:0008006" key="5">
    <source>
        <dbReference type="Google" id="ProtNLM"/>
    </source>
</evidence>
<dbReference type="OrthoDB" id="5115951at2"/>
<evidence type="ECO:0000313" key="3">
    <source>
        <dbReference type="EMBL" id="RFA07951.1"/>
    </source>
</evidence>
<dbReference type="GO" id="GO:0016491">
    <property type="term" value="F:oxidoreductase activity"/>
    <property type="evidence" value="ECO:0007669"/>
    <property type="project" value="UniProtKB-KW"/>
</dbReference>
<dbReference type="EMBL" id="NBWZ01000001">
    <property type="protein sequence ID" value="RFA07951.1"/>
    <property type="molecule type" value="Genomic_DNA"/>
</dbReference>
<keyword evidence="4" id="KW-1185">Reference proteome</keyword>
<proteinExistence type="inferred from homology"/>
<dbReference type="SUPFAM" id="SSF51735">
    <property type="entry name" value="NAD(P)-binding Rossmann-fold domains"/>
    <property type="match status" value="1"/>
</dbReference>
<protein>
    <recommendedName>
        <fullName evidence="5">Short-chain dehydrogenase</fullName>
    </recommendedName>
</protein>
<organism evidence="3 4">
    <name type="scientific">Subtercola boreus</name>
    <dbReference type="NCBI Taxonomy" id="120213"/>
    <lineage>
        <taxon>Bacteria</taxon>
        <taxon>Bacillati</taxon>
        <taxon>Actinomycetota</taxon>
        <taxon>Actinomycetes</taxon>
        <taxon>Micrococcales</taxon>
        <taxon>Microbacteriaceae</taxon>
        <taxon>Subtercola</taxon>
    </lineage>
</organism>
<dbReference type="Proteomes" id="UP000256486">
    <property type="component" value="Unassembled WGS sequence"/>
</dbReference>
<sequence>MPGSPTLPGSPARPGPTWPTDIVIVGATSAIAENCARLWLEGGSSSALLIGRDSVGLERIATDFRVRFPSATISTSVTDLLDVPSIRDSVAGFAGAGAAGAPAGAGLTVLIAHGSMIDQAESQADLGKADSVLQVTGVSPSLWMEACADTMTEGTIAVLGSVAGDRGRKKNYIYGAAKGLVERMAEGLQHRLAGSPLHVVLVKPGPTATPMTAGLPQSGLAPVAAVAAEIVKGVNAARPVVYAPLKWQAIMTVVRLIPRPVFNRLDF</sequence>
<dbReference type="PANTHER" id="PTHR43391:SF94">
    <property type="entry name" value="OXIDOREDUCTASE-RELATED"/>
    <property type="match status" value="1"/>
</dbReference>
<reference evidence="3 4" key="1">
    <citation type="submission" date="2017-04" db="EMBL/GenBank/DDBJ databases">
        <title>Comparative genome analysis of Subtercola boreus.</title>
        <authorList>
            <person name="Cho Y.-J."/>
            <person name="Cho A."/>
            <person name="Kim O.-S."/>
            <person name="Lee J.-I."/>
        </authorList>
    </citation>
    <scope>NUCLEOTIDE SEQUENCE [LARGE SCALE GENOMIC DNA]</scope>
    <source>
        <strain evidence="3 4">K300</strain>
    </source>
</reference>
<accession>A0A3E0VDY1</accession>
<keyword evidence="2" id="KW-0560">Oxidoreductase</keyword>
<dbReference type="AlphaFoldDB" id="A0A3E0VDY1"/>
<evidence type="ECO:0000313" key="4">
    <source>
        <dbReference type="Proteomes" id="UP000256486"/>
    </source>
</evidence>
<dbReference type="PANTHER" id="PTHR43391">
    <property type="entry name" value="RETINOL DEHYDROGENASE-RELATED"/>
    <property type="match status" value="1"/>
</dbReference>
<evidence type="ECO:0000256" key="1">
    <source>
        <dbReference type="ARBA" id="ARBA00006484"/>
    </source>
</evidence>
<dbReference type="InterPro" id="IPR036291">
    <property type="entry name" value="NAD(P)-bd_dom_sf"/>
</dbReference>
<evidence type="ECO:0000256" key="2">
    <source>
        <dbReference type="ARBA" id="ARBA00023002"/>
    </source>
</evidence>
<dbReference type="RefSeq" id="WP_116413370.1">
    <property type="nucleotide sequence ID" value="NZ_NBWZ01000001.1"/>
</dbReference>
<name>A0A3E0VDY1_9MICO</name>
<comment type="caution">
    <text evidence="3">The sequence shown here is derived from an EMBL/GenBank/DDBJ whole genome shotgun (WGS) entry which is preliminary data.</text>
</comment>
<dbReference type="PRINTS" id="PR00081">
    <property type="entry name" value="GDHRDH"/>
</dbReference>
<dbReference type="Gene3D" id="3.40.50.720">
    <property type="entry name" value="NAD(P)-binding Rossmann-like Domain"/>
    <property type="match status" value="1"/>
</dbReference>